<proteinExistence type="predicted"/>
<sequence length="440" mass="46638">MKLIIMSADPSELLRFILAQQQQQQQQGQQRQGDDAQSSTTLQLQQLYQHLAALAPARNDATQQQQQQPPLDALSRLVANHLQGAAGGGANAAAPASGVMPSLPQALAALAAGRSHSVASRTNNGTPSVSESASMLAQQQELLKAAKLLAAINPGLATAAVEQALAIGAQSVPKVQQQQQQQICYAHASCGTNAAADMSSNKVPVNTKGNTDAPIDAVNIDDVMGSSVTRNNADAKLSSLMHYPKNNAMEEYDTKTLTPAVPIQEPCLDDKHEKFANTLLELSGKDGGSASSSVDSSTPTGGAGLNSSEDSGYRDSNVSSNDCEQDDSLISGSSGSFKKKGKRLRPLAPACNVCFIRNDLTHIWCELTSSIHTRAPNCDNGELCFSYQKPGIQIDVGGQTPNEDEKEILLCFRPILECGKVGEKLHTPGQNRRLSNQDKD</sequence>
<dbReference type="EMBL" id="JABMIG020000028">
    <property type="protein sequence ID" value="KAL3801276.1"/>
    <property type="molecule type" value="Genomic_DNA"/>
</dbReference>
<evidence type="ECO:0000256" key="1">
    <source>
        <dbReference type="SAM" id="MobiDB-lite"/>
    </source>
</evidence>
<feature type="compositionally biased region" description="Polar residues" evidence="1">
    <location>
        <begin position="305"/>
        <end position="322"/>
    </location>
</feature>
<feature type="compositionally biased region" description="Low complexity" evidence="1">
    <location>
        <begin position="288"/>
        <end position="300"/>
    </location>
</feature>
<gene>
    <name evidence="2" type="ORF">HJC23_012676</name>
</gene>
<evidence type="ECO:0000313" key="2">
    <source>
        <dbReference type="EMBL" id="KAL3801276.1"/>
    </source>
</evidence>
<organism evidence="2 3">
    <name type="scientific">Cyclotella cryptica</name>
    <dbReference type="NCBI Taxonomy" id="29204"/>
    <lineage>
        <taxon>Eukaryota</taxon>
        <taxon>Sar</taxon>
        <taxon>Stramenopiles</taxon>
        <taxon>Ochrophyta</taxon>
        <taxon>Bacillariophyta</taxon>
        <taxon>Coscinodiscophyceae</taxon>
        <taxon>Thalassiosirophycidae</taxon>
        <taxon>Stephanodiscales</taxon>
        <taxon>Stephanodiscaceae</taxon>
        <taxon>Cyclotella</taxon>
    </lineage>
</organism>
<keyword evidence="3" id="KW-1185">Reference proteome</keyword>
<accession>A0ABD3QNU2</accession>
<feature type="region of interest" description="Disordered" evidence="1">
    <location>
        <begin position="285"/>
        <end position="341"/>
    </location>
</feature>
<dbReference type="AlphaFoldDB" id="A0ABD3QNU2"/>
<reference evidence="2 3" key="1">
    <citation type="journal article" date="2020" name="G3 (Bethesda)">
        <title>Improved Reference Genome for Cyclotella cryptica CCMP332, a Model for Cell Wall Morphogenesis, Salinity Adaptation, and Lipid Production in Diatoms (Bacillariophyta).</title>
        <authorList>
            <person name="Roberts W.R."/>
            <person name="Downey K.M."/>
            <person name="Ruck E.C."/>
            <person name="Traller J.C."/>
            <person name="Alverson A.J."/>
        </authorList>
    </citation>
    <scope>NUCLEOTIDE SEQUENCE [LARGE SCALE GENOMIC DNA]</scope>
    <source>
        <strain evidence="2 3">CCMP332</strain>
    </source>
</reference>
<protein>
    <submittedName>
        <fullName evidence="2">Uncharacterized protein</fullName>
    </submittedName>
</protein>
<evidence type="ECO:0000313" key="3">
    <source>
        <dbReference type="Proteomes" id="UP001516023"/>
    </source>
</evidence>
<name>A0ABD3QNU2_9STRA</name>
<comment type="caution">
    <text evidence="2">The sequence shown here is derived from an EMBL/GenBank/DDBJ whole genome shotgun (WGS) entry which is preliminary data.</text>
</comment>
<dbReference type="Proteomes" id="UP001516023">
    <property type="component" value="Unassembled WGS sequence"/>
</dbReference>